<keyword evidence="3" id="KW-0560">Oxidoreductase</keyword>
<dbReference type="Proteomes" id="UP000035955">
    <property type="component" value="Unassembled WGS sequence"/>
</dbReference>
<dbReference type="PATRIC" id="fig|298794.3.peg.5004"/>
<dbReference type="InterPro" id="IPR038762">
    <property type="entry name" value="ABM_predict"/>
</dbReference>
<dbReference type="Gene3D" id="3.30.70.100">
    <property type="match status" value="2"/>
</dbReference>
<keyword evidence="1" id="KW-0812">Transmembrane</keyword>
<keyword evidence="1" id="KW-1133">Transmembrane helix</keyword>
<sequence>MNAQSPSRVTAIVTRVSLRPGAEDAFAGWQAALTRVAGEAPGFVSIEVVPVGPQVPDWHVVQRFRTAAALEAWRGGPARAECLAALAPLLHAAATDEAAPDFQALACVTEVIATRVEPGREPAFRAWAEAAQGAQARFPGYAGTLVQAPLPPQIPHWTTLVRFATPAQLDAWLGSPERQALLRQADPAVATWTSRRLDAPFAGWFPKEAGAAPPAWKQTALVLLVLFPVVMLEIRFLSPLTAGLPPAVATFIGNAISVALVSWLLMRVATAALGWWLNPAPDRRRRVEALGAGVMLGLYAAEITLFTLLS</sequence>
<organism evidence="3 4">
    <name type="scientific">Methylobacterium variabile</name>
    <dbReference type="NCBI Taxonomy" id="298794"/>
    <lineage>
        <taxon>Bacteria</taxon>
        <taxon>Pseudomonadati</taxon>
        <taxon>Pseudomonadota</taxon>
        <taxon>Alphaproteobacteria</taxon>
        <taxon>Hyphomicrobiales</taxon>
        <taxon>Methylobacteriaceae</taxon>
        <taxon>Methylobacterium</taxon>
    </lineage>
</organism>
<dbReference type="AlphaFoldDB" id="A0A0J6T6A1"/>
<keyword evidence="3" id="KW-0503">Monooxygenase</keyword>
<evidence type="ECO:0000256" key="1">
    <source>
        <dbReference type="SAM" id="Phobius"/>
    </source>
</evidence>
<dbReference type="GO" id="GO:0004497">
    <property type="term" value="F:monooxygenase activity"/>
    <property type="evidence" value="ECO:0007669"/>
    <property type="project" value="UniProtKB-KW"/>
</dbReference>
<dbReference type="PANTHER" id="PTHR40057:SF1">
    <property type="entry name" value="SLR1162 PROTEIN"/>
    <property type="match status" value="1"/>
</dbReference>
<feature type="transmembrane region" description="Helical" evidence="1">
    <location>
        <begin position="289"/>
        <end position="309"/>
    </location>
</feature>
<keyword evidence="1" id="KW-0472">Membrane</keyword>
<dbReference type="PANTHER" id="PTHR40057">
    <property type="entry name" value="SLR1162 PROTEIN"/>
    <property type="match status" value="1"/>
</dbReference>
<dbReference type="InterPro" id="IPR011008">
    <property type="entry name" value="Dimeric_a/b-barrel"/>
</dbReference>
<feature type="domain" description="ABM" evidence="2">
    <location>
        <begin position="12"/>
        <end position="81"/>
    </location>
</feature>
<keyword evidence="4" id="KW-1185">Reference proteome</keyword>
<evidence type="ECO:0000313" key="4">
    <source>
        <dbReference type="Proteomes" id="UP000035955"/>
    </source>
</evidence>
<gene>
    <name evidence="3" type="ORF">VQ02_05805</name>
</gene>
<proteinExistence type="predicted"/>
<dbReference type="RefSeq" id="WP_048443214.1">
    <property type="nucleotide sequence ID" value="NZ_LABY01000033.1"/>
</dbReference>
<evidence type="ECO:0000259" key="2">
    <source>
        <dbReference type="Pfam" id="PF03992"/>
    </source>
</evidence>
<dbReference type="EMBL" id="LABY01000033">
    <property type="protein sequence ID" value="KMO41357.1"/>
    <property type="molecule type" value="Genomic_DNA"/>
</dbReference>
<name>A0A0J6T6A1_9HYPH</name>
<dbReference type="SUPFAM" id="SSF54909">
    <property type="entry name" value="Dimeric alpha+beta barrel"/>
    <property type="match status" value="2"/>
</dbReference>
<dbReference type="InterPro" id="IPR007138">
    <property type="entry name" value="ABM_dom"/>
</dbReference>
<dbReference type="OrthoDB" id="1494254at2"/>
<reference evidence="3 4" key="1">
    <citation type="submission" date="2015-03" db="EMBL/GenBank/DDBJ databases">
        <title>Genome sequencing of Methylobacterium variabile DSM 16961.</title>
        <authorList>
            <person name="Chaudhry V."/>
            <person name="Patil P.B."/>
        </authorList>
    </citation>
    <scope>NUCLEOTIDE SEQUENCE [LARGE SCALE GENOMIC DNA]</scope>
    <source>
        <strain evidence="3 4">DSM 16961</strain>
    </source>
</reference>
<feature type="transmembrane region" description="Helical" evidence="1">
    <location>
        <begin position="250"/>
        <end position="277"/>
    </location>
</feature>
<dbReference type="Pfam" id="PF03992">
    <property type="entry name" value="ABM"/>
    <property type="match status" value="1"/>
</dbReference>
<feature type="transmembrane region" description="Helical" evidence="1">
    <location>
        <begin position="220"/>
        <end position="238"/>
    </location>
</feature>
<evidence type="ECO:0000313" key="3">
    <source>
        <dbReference type="EMBL" id="KMO41357.1"/>
    </source>
</evidence>
<comment type="caution">
    <text evidence="3">The sequence shown here is derived from an EMBL/GenBank/DDBJ whole genome shotgun (WGS) entry which is preliminary data.</text>
</comment>
<accession>A0A0J6T6A1</accession>
<protein>
    <submittedName>
        <fullName evidence="3">Antibiotic biosynthesis monooxygenase</fullName>
    </submittedName>
</protein>